<evidence type="ECO:0000256" key="3">
    <source>
        <dbReference type="ARBA" id="ARBA00023163"/>
    </source>
</evidence>
<evidence type="ECO:0000259" key="4">
    <source>
        <dbReference type="PROSITE" id="PS01124"/>
    </source>
</evidence>
<dbReference type="PANTHER" id="PTHR43280:SF2">
    <property type="entry name" value="HTH-TYPE TRANSCRIPTIONAL REGULATOR EXSA"/>
    <property type="match status" value="1"/>
</dbReference>
<dbReference type="GO" id="GO:0003700">
    <property type="term" value="F:DNA-binding transcription factor activity"/>
    <property type="evidence" value="ECO:0007669"/>
    <property type="project" value="InterPro"/>
</dbReference>
<keyword evidence="2" id="KW-0238">DNA-binding</keyword>
<dbReference type="InterPro" id="IPR003313">
    <property type="entry name" value="AraC-bd"/>
</dbReference>
<sequence>MKCTDPGVLPGSDYYFATPSVLAKNLFYYLLCAGSYTCEAGYHIRRKNYNSILLMYVLEGSCTVQFEGRTYVAESGDIMLLNCYKPHEYYTNDYLKSLWLHFDGSQSLEFAENILKTQGVVLPCENPTLFISSINSIMEIFRKHLTISEPSVSCIIHTLLCNLVSVTSVSGALEIESGAIFDAINFIKTNYCANITVDDISKYVSVSPSHLSRMFKKQTGYSPYEYLLKVRLDNAKSLLKKTDKPVAEIAALTGFNSSSNFIYTFQSRTGISPNKFRHMPF</sequence>
<dbReference type="SUPFAM" id="SSF46689">
    <property type="entry name" value="Homeodomain-like"/>
    <property type="match status" value="2"/>
</dbReference>
<organism evidence="5 6">
    <name type="scientific">Hydrogenoanaerobacterium saccharovorans</name>
    <dbReference type="NCBI Taxonomy" id="474960"/>
    <lineage>
        <taxon>Bacteria</taxon>
        <taxon>Bacillati</taxon>
        <taxon>Bacillota</taxon>
        <taxon>Clostridia</taxon>
        <taxon>Eubacteriales</taxon>
        <taxon>Oscillospiraceae</taxon>
        <taxon>Hydrogenoanaerobacterium</taxon>
    </lineage>
</organism>
<dbReference type="STRING" id="474960.SAMN05216180_2050"/>
<evidence type="ECO:0000256" key="2">
    <source>
        <dbReference type="ARBA" id="ARBA00023125"/>
    </source>
</evidence>
<dbReference type="RefSeq" id="WP_092754210.1">
    <property type="nucleotide sequence ID" value="NZ_FOCG01000001.1"/>
</dbReference>
<evidence type="ECO:0000313" key="5">
    <source>
        <dbReference type="EMBL" id="SEM85279.1"/>
    </source>
</evidence>
<reference evidence="5 6" key="1">
    <citation type="submission" date="2016-10" db="EMBL/GenBank/DDBJ databases">
        <authorList>
            <person name="de Groot N.N."/>
        </authorList>
    </citation>
    <scope>NUCLEOTIDE SEQUENCE [LARGE SCALE GENOMIC DNA]</scope>
    <source>
        <strain evidence="5 6">CGMCC 1.5070</strain>
    </source>
</reference>
<evidence type="ECO:0000256" key="1">
    <source>
        <dbReference type="ARBA" id="ARBA00023015"/>
    </source>
</evidence>
<dbReference type="SUPFAM" id="SSF51215">
    <property type="entry name" value="Regulatory protein AraC"/>
    <property type="match status" value="1"/>
</dbReference>
<dbReference type="PROSITE" id="PS01124">
    <property type="entry name" value="HTH_ARAC_FAMILY_2"/>
    <property type="match status" value="1"/>
</dbReference>
<dbReference type="Proteomes" id="UP000199158">
    <property type="component" value="Unassembled WGS sequence"/>
</dbReference>
<dbReference type="InterPro" id="IPR037923">
    <property type="entry name" value="HTH-like"/>
</dbReference>
<feature type="domain" description="HTH araC/xylS-type" evidence="4">
    <location>
        <begin position="181"/>
        <end position="279"/>
    </location>
</feature>
<dbReference type="Pfam" id="PF02311">
    <property type="entry name" value="AraC_binding"/>
    <property type="match status" value="1"/>
</dbReference>
<dbReference type="EMBL" id="FOCG01000001">
    <property type="protein sequence ID" value="SEM85279.1"/>
    <property type="molecule type" value="Genomic_DNA"/>
</dbReference>
<dbReference type="GO" id="GO:0043565">
    <property type="term" value="F:sequence-specific DNA binding"/>
    <property type="evidence" value="ECO:0007669"/>
    <property type="project" value="InterPro"/>
</dbReference>
<dbReference type="Gene3D" id="2.60.120.280">
    <property type="entry name" value="Regulatory protein AraC"/>
    <property type="match status" value="1"/>
</dbReference>
<dbReference type="PANTHER" id="PTHR43280">
    <property type="entry name" value="ARAC-FAMILY TRANSCRIPTIONAL REGULATOR"/>
    <property type="match status" value="1"/>
</dbReference>
<dbReference type="Gene3D" id="1.10.10.60">
    <property type="entry name" value="Homeodomain-like"/>
    <property type="match status" value="2"/>
</dbReference>
<dbReference type="OrthoDB" id="1817726at2"/>
<dbReference type="InterPro" id="IPR018062">
    <property type="entry name" value="HTH_AraC-typ_CS"/>
</dbReference>
<proteinExistence type="predicted"/>
<dbReference type="InterPro" id="IPR009057">
    <property type="entry name" value="Homeodomain-like_sf"/>
</dbReference>
<dbReference type="Pfam" id="PF12833">
    <property type="entry name" value="HTH_18"/>
    <property type="match status" value="1"/>
</dbReference>
<protein>
    <submittedName>
        <fullName evidence="5">Transcriptional regulator, AraC family</fullName>
    </submittedName>
</protein>
<dbReference type="InterPro" id="IPR018060">
    <property type="entry name" value="HTH_AraC"/>
</dbReference>
<dbReference type="PRINTS" id="PR00032">
    <property type="entry name" value="HTHARAC"/>
</dbReference>
<evidence type="ECO:0000313" key="6">
    <source>
        <dbReference type="Proteomes" id="UP000199158"/>
    </source>
</evidence>
<keyword evidence="3" id="KW-0804">Transcription</keyword>
<keyword evidence="6" id="KW-1185">Reference proteome</keyword>
<dbReference type="PROSITE" id="PS00041">
    <property type="entry name" value="HTH_ARAC_FAMILY_1"/>
    <property type="match status" value="1"/>
</dbReference>
<dbReference type="SMART" id="SM00342">
    <property type="entry name" value="HTH_ARAC"/>
    <property type="match status" value="1"/>
</dbReference>
<gene>
    <name evidence="5" type="ORF">SAMN05216180_2050</name>
</gene>
<dbReference type="InterPro" id="IPR020449">
    <property type="entry name" value="Tscrpt_reg_AraC-type_HTH"/>
</dbReference>
<accession>A0A1H8BRT6</accession>
<name>A0A1H8BRT6_9FIRM</name>
<dbReference type="AlphaFoldDB" id="A0A1H8BRT6"/>
<keyword evidence="1" id="KW-0805">Transcription regulation</keyword>